<protein>
    <submittedName>
        <fullName evidence="1">Uncharacterized protein</fullName>
    </submittedName>
</protein>
<accession>A0AAE0W8F4</accession>
<name>A0AAE0W8F4_9BIVA</name>
<keyword evidence="2" id="KW-1185">Reference proteome</keyword>
<comment type="caution">
    <text evidence="1">The sequence shown here is derived from an EMBL/GenBank/DDBJ whole genome shotgun (WGS) entry which is preliminary data.</text>
</comment>
<evidence type="ECO:0000313" key="1">
    <source>
        <dbReference type="EMBL" id="KAK3605938.1"/>
    </source>
</evidence>
<organism evidence="1 2">
    <name type="scientific">Potamilus streckersoni</name>
    <dbReference type="NCBI Taxonomy" id="2493646"/>
    <lineage>
        <taxon>Eukaryota</taxon>
        <taxon>Metazoa</taxon>
        <taxon>Spiralia</taxon>
        <taxon>Lophotrochozoa</taxon>
        <taxon>Mollusca</taxon>
        <taxon>Bivalvia</taxon>
        <taxon>Autobranchia</taxon>
        <taxon>Heteroconchia</taxon>
        <taxon>Palaeoheterodonta</taxon>
        <taxon>Unionida</taxon>
        <taxon>Unionoidea</taxon>
        <taxon>Unionidae</taxon>
        <taxon>Ambleminae</taxon>
        <taxon>Lampsilini</taxon>
        <taxon>Potamilus</taxon>
    </lineage>
</organism>
<reference evidence="1" key="3">
    <citation type="submission" date="2023-05" db="EMBL/GenBank/DDBJ databases">
        <authorList>
            <person name="Smith C.H."/>
        </authorList>
    </citation>
    <scope>NUCLEOTIDE SEQUENCE</scope>
    <source>
        <strain evidence="1">CHS0354</strain>
        <tissue evidence="1">Mantle</tissue>
    </source>
</reference>
<dbReference type="Proteomes" id="UP001195483">
    <property type="component" value="Unassembled WGS sequence"/>
</dbReference>
<dbReference type="EMBL" id="JAEAOA010001198">
    <property type="protein sequence ID" value="KAK3605938.1"/>
    <property type="molecule type" value="Genomic_DNA"/>
</dbReference>
<gene>
    <name evidence="1" type="ORF">CHS0354_019607</name>
</gene>
<evidence type="ECO:0000313" key="2">
    <source>
        <dbReference type="Proteomes" id="UP001195483"/>
    </source>
</evidence>
<feature type="non-terminal residue" evidence="1">
    <location>
        <position position="59"/>
    </location>
</feature>
<proteinExistence type="predicted"/>
<sequence length="59" mass="6769">MTVESLFAQTDLTELQNQLRTNVELSAEQTDCRKHFYKGTMSLHCYQLDGTKGFQSAPR</sequence>
<reference evidence="1" key="1">
    <citation type="journal article" date="2021" name="Genome Biol. Evol.">
        <title>A High-Quality Reference Genome for a Parasitic Bivalve with Doubly Uniparental Inheritance (Bivalvia: Unionida).</title>
        <authorList>
            <person name="Smith C.H."/>
        </authorList>
    </citation>
    <scope>NUCLEOTIDE SEQUENCE</scope>
    <source>
        <strain evidence="1">CHS0354</strain>
    </source>
</reference>
<reference evidence="1" key="2">
    <citation type="journal article" date="2021" name="Genome Biol. Evol.">
        <title>Developing a high-quality reference genome for a parasitic bivalve with doubly uniparental inheritance (Bivalvia: Unionida).</title>
        <authorList>
            <person name="Smith C.H."/>
        </authorList>
    </citation>
    <scope>NUCLEOTIDE SEQUENCE</scope>
    <source>
        <strain evidence="1">CHS0354</strain>
        <tissue evidence="1">Mantle</tissue>
    </source>
</reference>
<dbReference type="AlphaFoldDB" id="A0AAE0W8F4"/>